<sequence>MTEWHLPLKSGRGFAKRPALVTPQATGLGVVLMPEEQLTFAEARRRYAHVHDACEVLDLYIEAGHGDVLMADRIH</sequence>
<dbReference type="Proteomes" id="UP000016033">
    <property type="component" value="Unassembled WGS sequence"/>
</dbReference>
<evidence type="ECO:0000313" key="1">
    <source>
        <dbReference type="EMBL" id="EQM74894.1"/>
    </source>
</evidence>
<reference evidence="1 2" key="1">
    <citation type="journal article" date="2013" name="Genome Announc.">
        <title>Whole-genome sequences of five oyster-associated bacteria show potential for crude oil hydrocarbon degradation.</title>
        <authorList>
            <person name="Chauhan A."/>
            <person name="Green S."/>
            <person name="Pathak A."/>
            <person name="Thomas J."/>
            <person name="Venkatramanan R."/>
        </authorList>
    </citation>
    <scope>NUCLEOTIDE SEQUENCE [LARGE SCALE GENOMIC DNA]</scope>
    <source>
        <strain evidence="1 2">MF109</strain>
    </source>
</reference>
<name>T5KHG3_MICMQ</name>
<protein>
    <submittedName>
        <fullName evidence="1">Uncharacterized protein</fullName>
    </submittedName>
</protein>
<organism evidence="1 2">
    <name type="scientific">Microbacterium maritypicum MF109</name>
    <dbReference type="NCBI Taxonomy" id="1333857"/>
    <lineage>
        <taxon>Bacteria</taxon>
        <taxon>Bacillati</taxon>
        <taxon>Actinomycetota</taxon>
        <taxon>Actinomycetes</taxon>
        <taxon>Micrococcales</taxon>
        <taxon>Microbacteriaceae</taxon>
        <taxon>Microbacterium</taxon>
    </lineage>
</organism>
<dbReference type="RefSeq" id="WP_021200986.1">
    <property type="nucleotide sequence ID" value="NZ_ATAO01000206.1"/>
</dbReference>
<gene>
    <name evidence="1" type="ORF">L687_05385</name>
</gene>
<proteinExistence type="predicted"/>
<comment type="caution">
    <text evidence="1">The sequence shown here is derived from an EMBL/GenBank/DDBJ whole genome shotgun (WGS) entry which is preliminary data.</text>
</comment>
<dbReference type="EMBL" id="ATAO01000206">
    <property type="protein sequence ID" value="EQM74894.1"/>
    <property type="molecule type" value="Genomic_DNA"/>
</dbReference>
<dbReference type="PATRIC" id="fig|1333857.3.peg.3050"/>
<evidence type="ECO:0000313" key="2">
    <source>
        <dbReference type="Proteomes" id="UP000016033"/>
    </source>
</evidence>
<accession>T5KHG3</accession>
<dbReference type="AlphaFoldDB" id="T5KHG3"/>